<sequence length="686" mass="75778">MFGNTNFNTSSMVALSTTRADEVLVDVHNSAYGPTDNQPTDNRSNAARSVRFQSPLINNRVVLSSPKPGSNNNPFFQIDKCANVSKADDQLMELLALIHNYVRSRNQGHSGYNGQAAYNQYNRGYESPTQPSSDLSLVRHDAHTEYPTGRVPCTPSSFRLFNDIVKKIPKFDGKPNTLKLFCTAVEEAVEQLPFFEQKIVRALQPKLVGDAQRYKKTKNAKDKEKFNDDSLLGSLHLAQKFEAIEEISNDGNSDVDADGDVSMLPLPEPTAKARAQEKIAEIVNAGKIQLKPAVPPRAPAIQVENLDLQRTEYQSACGDDLISFEEDPCDSTPASASAQSSIENNNSQFNAVPESILDFNKQEYIGRSFPEIVQEKALERGTSVNDIEISQDIGQPNDNNNIIPAKNFDTLADEPESWNRPWMKSSKHCDAKIVESPEQYRCAEAMPSVPLLIPTHNSIPREAQLGPRTIHGTHNMQQVQIAQHGPLDYDEQTNDNTSYDYNSDNTSTRVKSSTTHLSDNRTPSREIADARDHNTSAPDTSSSVLQNADVTHAAENENMQQWPSCTRRAIRHQSQRLHVHRSSRHCESSVAGSQNNNNGDNRVCYRCHQPGHISKNCFLLMPQHTIGTSGTGPSTATNGSVKLPIYTVNVNANNPSPTITGPAAQGELSATRANAYIVHRDIANRP</sequence>
<organism evidence="4 5">
    <name type="scientific">Trichogramma brassicae</name>
    <dbReference type="NCBI Taxonomy" id="86971"/>
    <lineage>
        <taxon>Eukaryota</taxon>
        <taxon>Metazoa</taxon>
        <taxon>Ecdysozoa</taxon>
        <taxon>Arthropoda</taxon>
        <taxon>Hexapoda</taxon>
        <taxon>Insecta</taxon>
        <taxon>Pterygota</taxon>
        <taxon>Neoptera</taxon>
        <taxon>Endopterygota</taxon>
        <taxon>Hymenoptera</taxon>
        <taxon>Apocrita</taxon>
        <taxon>Proctotrupomorpha</taxon>
        <taxon>Chalcidoidea</taxon>
        <taxon>Trichogrammatidae</taxon>
        <taxon>Trichogramma</taxon>
    </lineage>
</organism>
<dbReference type="Gene3D" id="4.10.60.10">
    <property type="entry name" value="Zinc finger, CCHC-type"/>
    <property type="match status" value="1"/>
</dbReference>
<feature type="compositionally biased region" description="Basic and acidic residues" evidence="2">
    <location>
        <begin position="518"/>
        <end position="534"/>
    </location>
</feature>
<dbReference type="InterPro" id="IPR036875">
    <property type="entry name" value="Znf_CCHC_sf"/>
</dbReference>
<dbReference type="EMBL" id="CADCXV010000717">
    <property type="protein sequence ID" value="CAB0033669.1"/>
    <property type="molecule type" value="Genomic_DNA"/>
</dbReference>
<dbReference type="GO" id="GO:0008270">
    <property type="term" value="F:zinc ion binding"/>
    <property type="evidence" value="ECO:0007669"/>
    <property type="project" value="UniProtKB-KW"/>
</dbReference>
<evidence type="ECO:0000256" key="2">
    <source>
        <dbReference type="SAM" id="MobiDB-lite"/>
    </source>
</evidence>
<keyword evidence="1" id="KW-0863">Zinc-finger</keyword>
<feature type="region of interest" description="Disordered" evidence="2">
    <location>
        <begin position="488"/>
        <end position="544"/>
    </location>
</feature>
<feature type="region of interest" description="Disordered" evidence="2">
    <location>
        <begin position="573"/>
        <end position="599"/>
    </location>
</feature>
<evidence type="ECO:0000313" key="4">
    <source>
        <dbReference type="EMBL" id="CAB0033669.1"/>
    </source>
</evidence>
<feature type="non-terminal residue" evidence="4">
    <location>
        <position position="686"/>
    </location>
</feature>
<feature type="compositionally biased region" description="Polar residues" evidence="2">
    <location>
        <begin position="590"/>
        <end position="599"/>
    </location>
</feature>
<keyword evidence="1" id="KW-0479">Metal-binding</keyword>
<dbReference type="AlphaFoldDB" id="A0A6H5ID84"/>
<evidence type="ECO:0000259" key="3">
    <source>
        <dbReference type="PROSITE" id="PS50158"/>
    </source>
</evidence>
<dbReference type="Proteomes" id="UP000479190">
    <property type="component" value="Unassembled WGS sequence"/>
</dbReference>
<reference evidence="4 5" key="1">
    <citation type="submission" date="2020-02" db="EMBL/GenBank/DDBJ databases">
        <authorList>
            <person name="Ferguson B K."/>
        </authorList>
    </citation>
    <scope>NUCLEOTIDE SEQUENCE [LARGE SCALE GENOMIC DNA]</scope>
</reference>
<evidence type="ECO:0000256" key="1">
    <source>
        <dbReference type="PROSITE-ProRule" id="PRU00047"/>
    </source>
</evidence>
<name>A0A6H5ID84_9HYME</name>
<dbReference type="SUPFAM" id="SSF57756">
    <property type="entry name" value="Retrovirus zinc finger-like domains"/>
    <property type="match status" value="1"/>
</dbReference>
<proteinExistence type="predicted"/>
<keyword evidence="1" id="KW-0862">Zinc</keyword>
<dbReference type="PROSITE" id="PS50158">
    <property type="entry name" value="ZF_CCHC"/>
    <property type="match status" value="1"/>
</dbReference>
<keyword evidence="5" id="KW-1185">Reference proteome</keyword>
<feature type="domain" description="CCHC-type" evidence="3">
    <location>
        <begin position="604"/>
        <end position="617"/>
    </location>
</feature>
<dbReference type="GO" id="GO:0003676">
    <property type="term" value="F:nucleic acid binding"/>
    <property type="evidence" value="ECO:0007669"/>
    <property type="project" value="InterPro"/>
</dbReference>
<gene>
    <name evidence="4" type="ORF">TBRA_LOCUS5567</name>
</gene>
<feature type="compositionally biased region" description="Basic residues" evidence="2">
    <location>
        <begin position="573"/>
        <end position="583"/>
    </location>
</feature>
<dbReference type="InterPro" id="IPR001878">
    <property type="entry name" value="Znf_CCHC"/>
</dbReference>
<accession>A0A6H5ID84</accession>
<feature type="compositionally biased region" description="Polar residues" evidence="2">
    <location>
        <begin position="535"/>
        <end position="544"/>
    </location>
</feature>
<feature type="compositionally biased region" description="Low complexity" evidence="2">
    <location>
        <begin position="494"/>
        <end position="508"/>
    </location>
</feature>
<protein>
    <recommendedName>
        <fullName evidence="3">CCHC-type domain-containing protein</fullName>
    </recommendedName>
</protein>
<evidence type="ECO:0000313" key="5">
    <source>
        <dbReference type="Proteomes" id="UP000479190"/>
    </source>
</evidence>